<keyword evidence="1" id="KW-0812">Transmembrane</keyword>
<dbReference type="RefSeq" id="WP_126657975.1">
    <property type="nucleotide sequence ID" value="NZ_RYYR01000005.1"/>
</dbReference>
<comment type="caution">
    <text evidence="2">The sequence shown here is derived from an EMBL/GenBank/DDBJ whole genome shotgun (WGS) entry which is preliminary data.</text>
</comment>
<protein>
    <submittedName>
        <fullName evidence="2">Malate synthase</fullName>
    </submittedName>
</protein>
<reference evidence="2 3" key="1">
    <citation type="submission" date="2018-12" db="EMBL/GenBank/DDBJ databases">
        <title>Lysinibacillus antri sp. nov., isolated from a cave soil.</title>
        <authorList>
            <person name="Narsing Rao M.P."/>
            <person name="Zhang H."/>
            <person name="Dong Z.-Y."/>
            <person name="Niu X.-K."/>
            <person name="Zhang K."/>
            <person name="Fang B.-Z."/>
            <person name="Kang Y.-Q."/>
            <person name="Xiao M."/>
            <person name="Li W.-J."/>
        </authorList>
    </citation>
    <scope>NUCLEOTIDE SEQUENCE [LARGE SCALE GENOMIC DNA]</scope>
    <source>
        <strain evidence="2 3">SYSU K30002</strain>
    </source>
</reference>
<keyword evidence="1" id="KW-0472">Membrane</keyword>
<keyword evidence="3" id="KW-1185">Reference proteome</keyword>
<organism evidence="2 3">
    <name type="scientific">Lysinibacillus antri</name>
    <dbReference type="NCBI Taxonomy" id="2498145"/>
    <lineage>
        <taxon>Bacteria</taxon>
        <taxon>Bacillati</taxon>
        <taxon>Bacillota</taxon>
        <taxon>Bacilli</taxon>
        <taxon>Bacillales</taxon>
        <taxon>Bacillaceae</taxon>
        <taxon>Lysinibacillus</taxon>
    </lineage>
</organism>
<evidence type="ECO:0000313" key="3">
    <source>
        <dbReference type="Proteomes" id="UP000287910"/>
    </source>
</evidence>
<dbReference type="EMBL" id="RYYR01000005">
    <property type="protein sequence ID" value="RUL55125.1"/>
    <property type="molecule type" value="Genomic_DNA"/>
</dbReference>
<feature type="transmembrane region" description="Helical" evidence="1">
    <location>
        <begin position="21"/>
        <end position="42"/>
    </location>
</feature>
<sequence length="202" mass="22753">MIPDINLLPKVERRRQADSKLLYVLLAIIVLLILSLLVWQYFNARSSVASMKNEEQALIAQRDQLQAEFDVLNGMSSSLSLNEFVEFLEILSYPVSPIINEAQTLQPNNSFLRAYEFSENSVTITLDFETLNAISDYVARLSNSGYFKDVQVSTISNFELVVETEEGSTDDTTNFNEQLRYSANITLLIDDAYLATTGGVNE</sequence>
<dbReference type="AlphaFoldDB" id="A0A432LEB8"/>
<gene>
    <name evidence="2" type="ORF">EK386_05195</name>
</gene>
<name>A0A432LEB8_9BACI</name>
<evidence type="ECO:0000313" key="2">
    <source>
        <dbReference type="EMBL" id="RUL55125.1"/>
    </source>
</evidence>
<keyword evidence="1" id="KW-1133">Transmembrane helix</keyword>
<dbReference type="Proteomes" id="UP000287910">
    <property type="component" value="Unassembled WGS sequence"/>
</dbReference>
<proteinExistence type="predicted"/>
<accession>A0A432LEB8</accession>
<evidence type="ECO:0000256" key="1">
    <source>
        <dbReference type="SAM" id="Phobius"/>
    </source>
</evidence>